<dbReference type="Gene3D" id="3.40.50.300">
    <property type="entry name" value="P-loop containing nucleotide triphosphate hydrolases"/>
    <property type="match status" value="1"/>
</dbReference>
<dbReference type="InterPro" id="IPR003439">
    <property type="entry name" value="ABC_transporter-like_ATP-bd"/>
</dbReference>
<organism evidence="5 6">
    <name type="scientific">Saccharothrix algeriensis</name>
    <dbReference type="NCBI Taxonomy" id="173560"/>
    <lineage>
        <taxon>Bacteria</taxon>
        <taxon>Bacillati</taxon>
        <taxon>Actinomycetota</taxon>
        <taxon>Actinomycetes</taxon>
        <taxon>Pseudonocardiales</taxon>
        <taxon>Pseudonocardiaceae</taxon>
        <taxon>Saccharothrix</taxon>
    </lineage>
</organism>
<evidence type="ECO:0000256" key="1">
    <source>
        <dbReference type="ARBA" id="ARBA00022448"/>
    </source>
</evidence>
<evidence type="ECO:0000259" key="4">
    <source>
        <dbReference type="PROSITE" id="PS50893"/>
    </source>
</evidence>
<protein>
    <submittedName>
        <fullName evidence="5">ABC transport system ATP-binding protein</fullName>
    </submittedName>
</protein>
<dbReference type="PANTHER" id="PTHR24220:SF685">
    <property type="entry name" value="ABC TRANSPORTER RELATED"/>
    <property type="match status" value="1"/>
</dbReference>
<dbReference type="CDD" id="cd03255">
    <property type="entry name" value="ABC_MJ0796_LolCDE_FtsE"/>
    <property type="match status" value="1"/>
</dbReference>
<evidence type="ECO:0000313" key="5">
    <source>
        <dbReference type="EMBL" id="MBM7813710.1"/>
    </source>
</evidence>
<feature type="domain" description="ABC transporter" evidence="4">
    <location>
        <begin position="12"/>
        <end position="243"/>
    </location>
</feature>
<keyword evidence="6" id="KW-1185">Reference proteome</keyword>
<dbReference type="PROSITE" id="PS50893">
    <property type="entry name" value="ABC_TRANSPORTER_2"/>
    <property type="match status" value="1"/>
</dbReference>
<keyword evidence="2" id="KW-0547">Nucleotide-binding</keyword>
<dbReference type="GO" id="GO:0005524">
    <property type="term" value="F:ATP binding"/>
    <property type="evidence" value="ECO:0007669"/>
    <property type="project" value="UniProtKB-KW"/>
</dbReference>
<dbReference type="Proteomes" id="UP001195724">
    <property type="component" value="Unassembled WGS sequence"/>
</dbReference>
<sequence>MHGNAMDGDVAVGATDVVKVHGRGDTAVRALDRVTLGFPARRFTAVMGPSGSGKSTLVHCLAGLDTVDSGRVRLGGTDLTGLSDAALTRLRRDRVGFVFQSSTLLPTISAEENVLLGLRLAGRRPDRAWFDEVVDALGLRPRLRHRPAELSGGQRQRVACARALVGRPDVVFADEPTGSLDSRSGAELLDFLRTSVRDLGQTVVMVTHDPVAASYADQGVLLADGRVAAHLARPTADSVLAALAGLGS</sequence>
<dbReference type="EMBL" id="JAFBCL010000001">
    <property type="protein sequence ID" value="MBM7813710.1"/>
    <property type="molecule type" value="Genomic_DNA"/>
</dbReference>
<evidence type="ECO:0000313" key="6">
    <source>
        <dbReference type="Proteomes" id="UP001195724"/>
    </source>
</evidence>
<comment type="caution">
    <text evidence="5">The sequence shown here is derived from an EMBL/GenBank/DDBJ whole genome shotgun (WGS) entry which is preliminary data.</text>
</comment>
<name>A0ABS2SBS4_9PSEU</name>
<proteinExistence type="predicted"/>
<reference evidence="5 6" key="1">
    <citation type="submission" date="2021-01" db="EMBL/GenBank/DDBJ databases">
        <title>Sequencing the genomes of 1000 actinobacteria strains.</title>
        <authorList>
            <person name="Klenk H.-P."/>
        </authorList>
    </citation>
    <scope>NUCLEOTIDE SEQUENCE [LARGE SCALE GENOMIC DNA]</scope>
    <source>
        <strain evidence="5 6">DSM 44581</strain>
    </source>
</reference>
<keyword evidence="1" id="KW-0813">Transport</keyword>
<dbReference type="InterPro" id="IPR015854">
    <property type="entry name" value="ABC_transpr_LolD-like"/>
</dbReference>
<accession>A0ABS2SBS4</accession>
<evidence type="ECO:0000256" key="2">
    <source>
        <dbReference type="ARBA" id="ARBA00022741"/>
    </source>
</evidence>
<dbReference type="Pfam" id="PF00005">
    <property type="entry name" value="ABC_tran"/>
    <property type="match status" value="1"/>
</dbReference>
<evidence type="ECO:0000256" key="3">
    <source>
        <dbReference type="ARBA" id="ARBA00022840"/>
    </source>
</evidence>
<dbReference type="InterPro" id="IPR027417">
    <property type="entry name" value="P-loop_NTPase"/>
</dbReference>
<dbReference type="PANTHER" id="PTHR24220">
    <property type="entry name" value="IMPORT ATP-BINDING PROTEIN"/>
    <property type="match status" value="1"/>
</dbReference>
<dbReference type="InterPro" id="IPR003593">
    <property type="entry name" value="AAA+_ATPase"/>
</dbReference>
<dbReference type="SMART" id="SM00382">
    <property type="entry name" value="AAA"/>
    <property type="match status" value="1"/>
</dbReference>
<keyword evidence="3 5" id="KW-0067">ATP-binding</keyword>
<dbReference type="SUPFAM" id="SSF52540">
    <property type="entry name" value="P-loop containing nucleoside triphosphate hydrolases"/>
    <property type="match status" value="1"/>
</dbReference>
<dbReference type="InterPro" id="IPR017911">
    <property type="entry name" value="MacB-like_ATP-bd"/>
</dbReference>
<gene>
    <name evidence="5" type="ORF">JOE68_004575</name>
</gene>